<evidence type="ECO:0000256" key="1">
    <source>
        <dbReference type="SAM" id="MobiDB-lite"/>
    </source>
</evidence>
<keyword evidence="3" id="KW-0732">Signal</keyword>
<evidence type="ECO:0008006" key="6">
    <source>
        <dbReference type="Google" id="ProtNLM"/>
    </source>
</evidence>
<feature type="signal peptide" evidence="3">
    <location>
        <begin position="1"/>
        <end position="20"/>
    </location>
</feature>
<organism evidence="4 5">
    <name type="scientific">Tigriopus californicus</name>
    <name type="common">Marine copepod</name>
    <dbReference type="NCBI Taxonomy" id="6832"/>
    <lineage>
        <taxon>Eukaryota</taxon>
        <taxon>Metazoa</taxon>
        <taxon>Ecdysozoa</taxon>
        <taxon>Arthropoda</taxon>
        <taxon>Crustacea</taxon>
        <taxon>Multicrustacea</taxon>
        <taxon>Hexanauplia</taxon>
        <taxon>Copepoda</taxon>
        <taxon>Harpacticoida</taxon>
        <taxon>Harpacticidae</taxon>
        <taxon>Tigriopus</taxon>
    </lineage>
</organism>
<accession>A0A553NSI4</accession>
<protein>
    <recommendedName>
        <fullName evidence="6">EB domain-containing protein</fullName>
    </recommendedName>
</protein>
<comment type="caution">
    <text evidence="4">The sequence shown here is derived from an EMBL/GenBank/DDBJ whole genome shotgun (WGS) entry which is preliminary data.</text>
</comment>
<gene>
    <name evidence="4" type="ORF">TCAL_09668</name>
</gene>
<proteinExistence type="predicted"/>
<keyword evidence="5" id="KW-1185">Reference proteome</keyword>
<keyword evidence="2" id="KW-0472">Membrane</keyword>
<feature type="transmembrane region" description="Helical" evidence="2">
    <location>
        <begin position="151"/>
        <end position="174"/>
    </location>
</feature>
<dbReference type="AlphaFoldDB" id="A0A553NSI4"/>
<reference evidence="4 5" key="1">
    <citation type="journal article" date="2018" name="Nat. Ecol. Evol.">
        <title>Genomic signatures of mitonuclear coevolution across populations of Tigriopus californicus.</title>
        <authorList>
            <person name="Barreto F.S."/>
            <person name="Watson E.T."/>
            <person name="Lima T.G."/>
            <person name="Willett C.S."/>
            <person name="Edmands S."/>
            <person name="Li W."/>
            <person name="Burton R.S."/>
        </authorList>
    </citation>
    <scope>NUCLEOTIDE SEQUENCE [LARGE SCALE GENOMIC DNA]</scope>
    <source>
        <strain evidence="4 5">San Diego</strain>
    </source>
</reference>
<feature type="chain" id="PRO_5022030194" description="EB domain-containing protein" evidence="3">
    <location>
        <begin position="21"/>
        <end position="373"/>
    </location>
</feature>
<dbReference type="EMBL" id="VCGU01000010">
    <property type="protein sequence ID" value="TRY68370.1"/>
    <property type="molecule type" value="Genomic_DNA"/>
</dbReference>
<sequence>MDGPQKWIFLVALFIGPALAQDEDGNNNITFHQDPGPVLNRMPCKNETDCQNVEGAYCDQGTHLCTCKPDFMVTDTHNCYRESNYEEFCRMDIQCQRTDENMRCNLDLNLCQCQPRFEAKAVPSGGGRKSKSKCVESENKMDSTGAYYDPALFGIMGGLALMFIVICVVLQMFAKAQFRENRTIFNTPNPRLMNVSLMKDSKLFGATPRKTSGGSLTAAQKRKLRKESVAAAAAAAAAYQIGQTTLETMAEQADPHSLAQASTTQGDLVMDDLDVAGEQTALLLEESPVQPPGIGLLLIFRRSQAKDRKSSGNAGHNFDDLGGPREPREPRESRESRKRGAGPAVASTSAGAAGSSNLGKVAEEERIQIESET</sequence>
<dbReference type="Proteomes" id="UP000318571">
    <property type="component" value="Chromosome 1"/>
</dbReference>
<keyword evidence="2" id="KW-1133">Transmembrane helix</keyword>
<feature type="compositionally biased region" description="Low complexity" evidence="1">
    <location>
        <begin position="341"/>
        <end position="356"/>
    </location>
</feature>
<name>A0A553NSI4_TIGCA</name>
<evidence type="ECO:0000313" key="5">
    <source>
        <dbReference type="Proteomes" id="UP000318571"/>
    </source>
</evidence>
<evidence type="ECO:0000256" key="3">
    <source>
        <dbReference type="SAM" id="SignalP"/>
    </source>
</evidence>
<evidence type="ECO:0000313" key="4">
    <source>
        <dbReference type="EMBL" id="TRY68370.1"/>
    </source>
</evidence>
<keyword evidence="2" id="KW-0812">Transmembrane</keyword>
<feature type="compositionally biased region" description="Basic and acidic residues" evidence="1">
    <location>
        <begin position="361"/>
        <end position="373"/>
    </location>
</feature>
<evidence type="ECO:0000256" key="2">
    <source>
        <dbReference type="SAM" id="Phobius"/>
    </source>
</evidence>
<feature type="compositionally biased region" description="Basic and acidic residues" evidence="1">
    <location>
        <begin position="317"/>
        <end position="335"/>
    </location>
</feature>
<feature type="region of interest" description="Disordered" evidence="1">
    <location>
        <begin position="307"/>
        <end position="373"/>
    </location>
</feature>